<evidence type="ECO:0000313" key="3">
    <source>
        <dbReference type="Proteomes" id="UP001396898"/>
    </source>
</evidence>
<gene>
    <name evidence="2" type="ORF">PG991_007506</name>
</gene>
<dbReference type="EMBL" id="JAQQWI010000010">
    <property type="protein sequence ID" value="KAK8018316.1"/>
    <property type="molecule type" value="Genomic_DNA"/>
</dbReference>
<accession>A0ABR1RTM8</accession>
<reference evidence="2 3" key="1">
    <citation type="submission" date="2023-01" db="EMBL/GenBank/DDBJ databases">
        <title>Analysis of 21 Apiospora genomes using comparative genomics revels a genus with tremendous synthesis potential of carbohydrate active enzymes and secondary metabolites.</title>
        <authorList>
            <person name="Sorensen T."/>
        </authorList>
    </citation>
    <scope>NUCLEOTIDE SEQUENCE [LARGE SCALE GENOMIC DNA]</scope>
    <source>
        <strain evidence="2 3">CBS 20057</strain>
    </source>
</reference>
<feature type="region of interest" description="Disordered" evidence="1">
    <location>
        <begin position="301"/>
        <end position="337"/>
    </location>
</feature>
<dbReference type="InterPro" id="IPR021109">
    <property type="entry name" value="Peptidase_aspartic_dom_sf"/>
</dbReference>
<feature type="compositionally biased region" description="Basic and acidic residues" evidence="1">
    <location>
        <begin position="311"/>
        <end position="337"/>
    </location>
</feature>
<sequence>MTEEHAGSLGVKIDFNKKRWFQNAVLTRFQSIGLAILELSFPDDPKRTWKCEFDIVKVCAAPMVIGHAFLRKANVFTRWRHHLTKAALRVTRSLGGLIKKVWRVMLMNPSRRMLRCDVDGLSTLADPDSGSDVDLVSMDYAKMRMWDITDLPADEGFVILANGDLTRVLGYVDAYITIQGKSAQKRFYVLEGLACSVLLGVDTIEEFQVFELRGVFEDVVDPGANEAFHGIQWVDRYDLEKEVDQLLAADPSQRTSPKGKNKRKKKYYRGLLRTLRHRLENQDAREARYDDEAQRNMNTLSGNALIAADQENQKRREKYEKERNKIKSEIDRVEQLT</sequence>
<evidence type="ECO:0000313" key="2">
    <source>
        <dbReference type="EMBL" id="KAK8018316.1"/>
    </source>
</evidence>
<protein>
    <submittedName>
        <fullName evidence="2">Uncharacterized protein</fullName>
    </submittedName>
</protein>
<dbReference type="CDD" id="cd00303">
    <property type="entry name" value="retropepsin_like"/>
    <property type="match status" value="1"/>
</dbReference>
<dbReference type="Proteomes" id="UP001396898">
    <property type="component" value="Unassembled WGS sequence"/>
</dbReference>
<comment type="caution">
    <text evidence="2">The sequence shown here is derived from an EMBL/GenBank/DDBJ whole genome shotgun (WGS) entry which is preliminary data.</text>
</comment>
<keyword evidence="3" id="KW-1185">Reference proteome</keyword>
<name>A0ABR1RTM8_9PEZI</name>
<organism evidence="2 3">
    <name type="scientific">Apiospora marii</name>
    <dbReference type="NCBI Taxonomy" id="335849"/>
    <lineage>
        <taxon>Eukaryota</taxon>
        <taxon>Fungi</taxon>
        <taxon>Dikarya</taxon>
        <taxon>Ascomycota</taxon>
        <taxon>Pezizomycotina</taxon>
        <taxon>Sordariomycetes</taxon>
        <taxon>Xylariomycetidae</taxon>
        <taxon>Amphisphaeriales</taxon>
        <taxon>Apiosporaceae</taxon>
        <taxon>Apiospora</taxon>
    </lineage>
</organism>
<dbReference type="SUPFAM" id="SSF50630">
    <property type="entry name" value="Acid proteases"/>
    <property type="match status" value="1"/>
</dbReference>
<proteinExistence type="predicted"/>
<evidence type="ECO:0000256" key="1">
    <source>
        <dbReference type="SAM" id="MobiDB-lite"/>
    </source>
</evidence>
<dbReference type="Gene3D" id="2.40.70.10">
    <property type="entry name" value="Acid Proteases"/>
    <property type="match status" value="1"/>
</dbReference>